<keyword evidence="1" id="KW-0812">Transmembrane</keyword>
<gene>
    <name evidence="2" type="ORF">ZOSMA_11G01080</name>
</gene>
<accession>A0A0K9Q3J5</accession>
<evidence type="ECO:0000313" key="3">
    <source>
        <dbReference type="Proteomes" id="UP000036987"/>
    </source>
</evidence>
<dbReference type="EMBL" id="LFYR01000216">
    <property type="protein sequence ID" value="KMZ75082.1"/>
    <property type="molecule type" value="Genomic_DNA"/>
</dbReference>
<evidence type="ECO:0000313" key="2">
    <source>
        <dbReference type="EMBL" id="KMZ75082.1"/>
    </source>
</evidence>
<dbReference type="Gene3D" id="3.40.50.1820">
    <property type="entry name" value="alpha/beta hydrolase"/>
    <property type="match status" value="1"/>
</dbReference>
<dbReference type="Proteomes" id="UP000036987">
    <property type="component" value="Unassembled WGS sequence"/>
</dbReference>
<evidence type="ECO:0000256" key="1">
    <source>
        <dbReference type="SAM" id="Phobius"/>
    </source>
</evidence>
<keyword evidence="1" id="KW-0472">Membrane</keyword>
<dbReference type="AlphaFoldDB" id="A0A0K9Q3J5"/>
<dbReference type="InterPro" id="IPR029058">
    <property type="entry name" value="AB_hydrolase_fold"/>
</dbReference>
<name>A0A0K9Q3J5_ZOSMR</name>
<reference evidence="3" key="1">
    <citation type="journal article" date="2016" name="Nature">
        <title>The genome of the seagrass Zostera marina reveals angiosperm adaptation to the sea.</title>
        <authorList>
            <person name="Olsen J.L."/>
            <person name="Rouze P."/>
            <person name="Verhelst B."/>
            <person name="Lin Y.-C."/>
            <person name="Bayer T."/>
            <person name="Collen J."/>
            <person name="Dattolo E."/>
            <person name="De Paoli E."/>
            <person name="Dittami S."/>
            <person name="Maumus F."/>
            <person name="Michel G."/>
            <person name="Kersting A."/>
            <person name="Lauritano C."/>
            <person name="Lohaus R."/>
            <person name="Toepel M."/>
            <person name="Tonon T."/>
            <person name="Vanneste K."/>
            <person name="Amirebrahimi M."/>
            <person name="Brakel J."/>
            <person name="Bostroem C."/>
            <person name="Chovatia M."/>
            <person name="Grimwood J."/>
            <person name="Jenkins J.W."/>
            <person name="Jueterbock A."/>
            <person name="Mraz A."/>
            <person name="Stam W.T."/>
            <person name="Tice H."/>
            <person name="Bornberg-Bauer E."/>
            <person name="Green P.J."/>
            <person name="Pearson G.A."/>
            <person name="Procaccini G."/>
            <person name="Duarte C.M."/>
            <person name="Schmutz J."/>
            <person name="Reusch T.B.H."/>
            <person name="Van de Peer Y."/>
        </authorList>
    </citation>
    <scope>NUCLEOTIDE SEQUENCE [LARGE SCALE GENOMIC DNA]</scope>
    <source>
        <strain evidence="3">cv. Finnish</strain>
    </source>
</reference>
<proteinExistence type="predicted"/>
<comment type="caution">
    <text evidence="2">The sequence shown here is derived from an EMBL/GenBank/DDBJ whole genome shotgun (WGS) entry which is preliminary data.</text>
</comment>
<feature type="transmembrane region" description="Helical" evidence="1">
    <location>
        <begin position="12"/>
        <end position="31"/>
    </location>
</feature>
<sequence length="349" mass="39965">MVSFRFRSKRWRAAAYLFVVMFTLAIYMKFFPSRVKFDSSTTEWDDLSSSEFNPTVDGSVNHTDLIWQLPAGAPKAVLFIAHGCNHRATDFWDNSSGCPHCIGLPEERLIVLKALRRGYAILVISSLRTCWSLGDEVESVERLIKWWIAEHRLQKLPLLGLGASSGGEFLSYLATSEQIKFRSIAILIAEGVIDTLTTLPVDYPPTIFVHMPKDAVMERSVNGTLKFLRDNLNVPVKEIRCLEFPLTPELLSDRIPGLSRGVSVWLFRQFRKRGFIDDKGFMKNDGRETKWKSFLDDGVSIPAGYRSVVNNHLDHIEEELNLAFAYHEITSLEMDKIFRWFEVHMKSIN</sequence>
<dbReference type="PANTHER" id="PTHR35128:SF1">
    <property type="entry name" value="SECRETION-REGULATING GUANINE NUCLEOTIDE EXCHANGE FACTOR"/>
    <property type="match status" value="1"/>
</dbReference>
<dbReference type="SUPFAM" id="SSF53474">
    <property type="entry name" value="alpha/beta-Hydrolases"/>
    <property type="match status" value="1"/>
</dbReference>
<dbReference type="OrthoDB" id="10022521at2759"/>
<keyword evidence="3" id="KW-1185">Reference proteome</keyword>
<dbReference type="OMA" id="TRLIWKI"/>
<dbReference type="PANTHER" id="PTHR35128">
    <property type="entry name" value="SECRETION-REGULATING GUANINE NUCLEOTIDE EXCHANGE FACTOR"/>
    <property type="match status" value="1"/>
</dbReference>
<organism evidence="2 3">
    <name type="scientific">Zostera marina</name>
    <name type="common">Eelgrass</name>
    <dbReference type="NCBI Taxonomy" id="29655"/>
    <lineage>
        <taxon>Eukaryota</taxon>
        <taxon>Viridiplantae</taxon>
        <taxon>Streptophyta</taxon>
        <taxon>Embryophyta</taxon>
        <taxon>Tracheophyta</taxon>
        <taxon>Spermatophyta</taxon>
        <taxon>Magnoliopsida</taxon>
        <taxon>Liliopsida</taxon>
        <taxon>Zosteraceae</taxon>
        <taxon>Zostera</taxon>
    </lineage>
</organism>
<keyword evidence="1" id="KW-1133">Transmembrane helix</keyword>
<protein>
    <submittedName>
        <fullName evidence="2">Uncharacterized protein</fullName>
    </submittedName>
</protein>